<name>A0A1H3TMB0_9BURK</name>
<gene>
    <name evidence="2" type="ORF">SAMN05421547_13035</name>
</gene>
<dbReference type="Proteomes" id="UP000183417">
    <property type="component" value="Unassembled WGS sequence"/>
</dbReference>
<proteinExistence type="predicted"/>
<reference evidence="2 3" key="1">
    <citation type="submission" date="2016-10" db="EMBL/GenBank/DDBJ databases">
        <authorList>
            <person name="de Groot N.N."/>
        </authorList>
    </citation>
    <scope>NUCLEOTIDE SEQUENCE [LARGE SCALE GENOMIC DNA]</scope>
    <source>
        <strain evidence="2 3">LMG 24775</strain>
    </source>
</reference>
<accession>A0A1H3TMB0</accession>
<protein>
    <submittedName>
        <fullName evidence="2">Aspartyl/Asparaginyl beta-hydroxylase</fullName>
    </submittedName>
</protein>
<dbReference type="RefSeq" id="WP_074923623.1">
    <property type="nucleotide sequence ID" value="NZ_CP141274.1"/>
</dbReference>
<dbReference type="EMBL" id="FNPE01000030">
    <property type="protein sequence ID" value="SDZ50951.1"/>
    <property type="molecule type" value="Genomic_DNA"/>
</dbReference>
<evidence type="ECO:0000313" key="3">
    <source>
        <dbReference type="Proteomes" id="UP000183417"/>
    </source>
</evidence>
<dbReference type="Gene3D" id="2.60.120.330">
    <property type="entry name" value="B-lactam Antibiotic, Isopenicillin N Synthase, Chain"/>
    <property type="match status" value="1"/>
</dbReference>
<dbReference type="SUPFAM" id="SSF51197">
    <property type="entry name" value="Clavaminate synthase-like"/>
    <property type="match status" value="1"/>
</dbReference>
<dbReference type="InterPro" id="IPR027443">
    <property type="entry name" value="IPNS-like_sf"/>
</dbReference>
<evidence type="ECO:0000313" key="2">
    <source>
        <dbReference type="EMBL" id="SDZ50951.1"/>
    </source>
</evidence>
<sequence length="211" mass="23559">MNAMPALTCAHEDACAGTPLFARLDARVALQALREEVDALLSSPWCDHVNHGGYEGVWRVMPLRCQRQHVAAHPILQSFSIEEPEEDWEDLPLLQHCPAIRQVLEQLQCPLRSVRLMQLKAGSSIKPHRDRGLGLAHSQARLHVPVHTHPDVQFIVEGRTIPMAAGELWYFNADATHEVVNRGNRDRTHLVIDCLANAWLADSIGKGHAHA</sequence>
<dbReference type="AlphaFoldDB" id="A0A1H3TMB0"/>
<organism evidence="2 3">
    <name type="scientific">Delftia lacustris</name>
    <dbReference type="NCBI Taxonomy" id="558537"/>
    <lineage>
        <taxon>Bacteria</taxon>
        <taxon>Pseudomonadati</taxon>
        <taxon>Pseudomonadota</taxon>
        <taxon>Betaproteobacteria</taxon>
        <taxon>Burkholderiales</taxon>
        <taxon>Comamonadaceae</taxon>
        <taxon>Delftia</taxon>
    </lineage>
</organism>
<dbReference type="GeneID" id="94692974"/>
<dbReference type="Pfam" id="PF05118">
    <property type="entry name" value="Asp_Arg_Hydrox"/>
    <property type="match status" value="1"/>
</dbReference>
<feature type="domain" description="Aspartyl/asparaginy/proline hydroxylase" evidence="1">
    <location>
        <begin position="31"/>
        <end position="195"/>
    </location>
</feature>
<dbReference type="InterPro" id="IPR007803">
    <property type="entry name" value="Asp/Arg/Pro-Hydrxlase"/>
</dbReference>
<evidence type="ECO:0000259" key="1">
    <source>
        <dbReference type="Pfam" id="PF05118"/>
    </source>
</evidence>